<dbReference type="VEuPathDB" id="FungiDB:PPTG_15409"/>
<gene>
    <name evidence="1" type="ORF">L917_18865</name>
</gene>
<proteinExistence type="predicted"/>
<organism evidence="1">
    <name type="scientific">Phytophthora nicotianae</name>
    <name type="common">Potato buckeye rot agent</name>
    <name type="synonym">Phytophthora parasitica</name>
    <dbReference type="NCBI Taxonomy" id="4792"/>
    <lineage>
        <taxon>Eukaryota</taxon>
        <taxon>Sar</taxon>
        <taxon>Stramenopiles</taxon>
        <taxon>Oomycota</taxon>
        <taxon>Peronosporomycetes</taxon>
        <taxon>Peronosporales</taxon>
        <taxon>Peronosporaceae</taxon>
        <taxon>Phytophthora</taxon>
    </lineage>
</organism>
<dbReference type="Proteomes" id="UP000054423">
    <property type="component" value="Unassembled WGS sequence"/>
</dbReference>
<dbReference type="EMBL" id="KI682683">
    <property type="protein sequence ID" value="ETL80661.1"/>
    <property type="molecule type" value="Genomic_DNA"/>
</dbReference>
<protein>
    <submittedName>
        <fullName evidence="1">Uncharacterized protein</fullName>
    </submittedName>
</protein>
<reference evidence="1" key="1">
    <citation type="submission" date="2013-11" db="EMBL/GenBank/DDBJ databases">
        <title>The Genome Sequence of Phytophthora parasitica CHvinca01.</title>
        <authorList>
            <consortium name="The Broad Institute Genomics Platform"/>
            <person name="Russ C."/>
            <person name="Tyler B."/>
            <person name="Panabieres F."/>
            <person name="Shan W."/>
            <person name="Tripathy S."/>
            <person name="Grunwald N."/>
            <person name="Machado M."/>
            <person name="Johnson C.S."/>
            <person name="Arredondo F."/>
            <person name="Hong C."/>
            <person name="Coffey M."/>
            <person name="Young S.K."/>
            <person name="Zeng Q."/>
            <person name="Gargeya S."/>
            <person name="Fitzgerald M."/>
            <person name="Abouelleil A."/>
            <person name="Alvarado L."/>
            <person name="Chapman S.B."/>
            <person name="Gainer-Dewar J."/>
            <person name="Goldberg J."/>
            <person name="Griggs A."/>
            <person name="Gujja S."/>
            <person name="Hansen M."/>
            <person name="Howarth C."/>
            <person name="Imamovic A."/>
            <person name="Ireland A."/>
            <person name="Larimer J."/>
            <person name="McCowan C."/>
            <person name="Murphy C."/>
            <person name="Pearson M."/>
            <person name="Poon T.W."/>
            <person name="Priest M."/>
            <person name="Roberts A."/>
            <person name="Saif S."/>
            <person name="Shea T."/>
            <person name="Sykes S."/>
            <person name="Wortman J."/>
            <person name="Nusbaum C."/>
            <person name="Birren B."/>
        </authorList>
    </citation>
    <scope>NUCLEOTIDE SEQUENCE [LARGE SCALE GENOMIC DNA]</scope>
    <source>
        <strain evidence="1">CHvinca01</strain>
    </source>
</reference>
<accession>W2K658</accession>
<dbReference type="OrthoDB" id="101988at2759"/>
<dbReference type="AlphaFoldDB" id="W2K658"/>
<name>W2K658_PHYNI</name>
<evidence type="ECO:0000313" key="1">
    <source>
        <dbReference type="EMBL" id="ETL80661.1"/>
    </source>
</evidence>
<sequence>MSTKRYKSIICEFMTFKVGHTFAADTIFNQDMLLSITSDDVCRWMNSRAFGDPNPTEDAKPWLGTQYAAKVTPLDPRL</sequence>